<evidence type="ECO:0000313" key="3">
    <source>
        <dbReference type="Proteomes" id="UP001213681"/>
    </source>
</evidence>
<evidence type="ECO:0000313" key="2">
    <source>
        <dbReference type="EMBL" id="KAJ5456159.1"/>
    </source>
</evidence>
<dbReference type="Gene3D" id="3.40.50.150">
    <property type="entry name" value="Vaccinia Virus protein VP39"/>
    <property type="match status" value="1"/>
</dbReference>
<proteinExistence type="predicted"/>
<accession>A0AAD6G4K4</accession>
<feature type="compositionally biased region" description="Acidic residues" evidence="1">
    <location>
        <begin position="440"/>
        <end position="460"/>
    </location>
</feature>
<reference evidence="2" key="1">
    <citation type="submission" date="2022-12" db="EMBL/GenBank/DDBJ databases">
        <authorList>
            <person name="Petersen C."/>
        </authorList>
    </citation>
    <scope>NUCLEOTIDE SEQUENCE</scope>
    <source>
        <strain evidence="2">IBT 16125</strain>
    </source>
</reference>
<comment type="caution">
    <text evidence="2">The sequence shown here is derived from an EMBL/GenBank/DDBJ whole genome shotgun (WGS) entry which is preliminary data.</text>
</comment>
<reference evidence="2" key="2">
    <citation type="journal article" date="2023" name="IMA Fungus">
        <title>Comparative genomic study of the Penicillium genus elucidates a diverse pangenome and 15 lateral gene transfer events.</title>
        <authorList>
            <person name="Petersen C."/>
            <person name="Sorensen T."/>
            <person name="Nielsen M.R."/>
            <person name="Sondergaard T.E."/>
            <person name="Sorensen J.L."/>
            <person name="Fitzpatrick D.A."/>
            <person name="Frisvad J.C."/>
            <person name="Nielsen K.L."/>
        </authorList>
    </citation>
    <scope>NUCLEOTIDE SEQUENCE</scope>
    <source>
        <strain evidence="2">IBT 16125</strain>
    </source>
</reference>
<gene>
    <name evidence="2" type="ORF">N7458_003742</name>
</gene>
<name>A0AAD6G4K4_9EURO</name>
<protein>
    <submittedName>
        <fullName evidence="2">Uncharacterized protein</fullName>
    </submittedName>
</protein>
<dbReference type="InterPro" id="IPR029063">
    <property type="entry name" value="SAM-dependent_MTases_sf"/>
</dbReference>
<feature type="region of interest" description="Disordered" evidence="1">
    <location>
        <begin position="271"/>
        <end position="329"/>
    </location>
</feature>
<keyword evidence="3" id="KW-1185">Reference proteome</keyword>
<dbReference type="AlphaFoldDB" id="A0AAD6G4K4"/>
<feature type="region of interest" description="Disordered" evidence="1">
    <location>
        <begin position="422"/>
        <end position="460"/>
    </location>
</feature>
<evidence type="ECO:0000256" key="1">
    <source>
        <dbReference type="SAM" id="MobiDB-lite"/>
    </source>
</evidence>
<dbReference type="GeneID" id="81597367"/>
<dbReference type="Proteomes" id="UP001213681">
    <property type="component" value="Unassembled WGS sequence"/>
</dbReference>
<dbReference type="EMBL" id="JAPVEA010000003">
    <property type="protein sequence ID" value="KAJ5456159.1"/>
    <property type="molecule type" value="Genomic_DNA"/>
</dbReference>
<sequence>MHKYQSPPRSRRPSPSTTVELKSSFVCAGPWAWAWVANCAAAASISPPRVLRPTSMPSRRDVDPTVPAVLGGTALRASKWDRVLAEVIENADILSVEHKLAPLLALLWVYDHLLSKKGIAAPAASRFVKRWSGIKNLLKAAVLKKREQMGHPISFIRLDYGRVDSLAALPLAEDDPTKRKLLYMDPNIPDLVADKASCFPAYLLLGDRGPKDAWQGDLVDGCAAPGNKTTHWHRYSPNGKSSKILRKQIFSMDASKGQDFLALDPMDSQFENVSVPQPRSGPGLPSPTGKRATAPGDHDEPEESSSNVTLGEPSAAPSDENDIPSGPIDNDRLLKVVESAGAHQSVVGDCYDATSSQRAYAGGSIVACVVIETWRPAWSRRRSESVAALSEEDLEACLRCWSGDAEGLGGFFVAGFVRDSEGVGTEPVKKSHDDHVADGNPEDDAADDSDEDEEWDGFSD</sequence>
<feature type="compositionally biased region" description="Basic and acidic residues" evidence="1">
    <location>
        <begin position="427"/>
        <end position="437"/>
    </location>
</feature>
<organism evidence="2 3">
    <name type="scientific">Penicillium daleae</name>
    <dbReference type="NCBI Taxonomy" id="63821"/>
    <lineage>
        <taxon>Eukaryota</taxon>
        <taxon>Fungi</taxon>
        <taxon>Dikarya</taxon>
        <taxon>Ascomycota</taxon>
        <taxon>Pezizomycotina</taxon>
        <taxon>Eurotiomycetes</taxon>
        <taxon>Eurotiomycetidae</taxon>
        <taxon>Eurotiales</taxon>
        <taxon>Aspergillaceae</taxon>
        <taxon>Penicillium</taxon>
    </lineage>
</organism>
<dbReference type="RefSeq" id="XP_056768531.1">
    <property type="nucleotide sequence ID" value="XM_056907124.1"/>
</dbReference>